<accession>A0ABW1ISV9</accession>
<organism evidence="2 3">
    <name type="scientific">Marinicrinis lubricantis</name>
    <dbReference type="NCBI Taxonomy" id="2086470"/>
    <lineage>
        <taxon>Bacteria</taxon>
        <taxon>Bacillati</taxon>
        <taxon>Bacillota</taxon>
        <taxon>Bacilli</taxon>
        <taxon>Bacillales</taxon>
        <taxon>Paenibacillaceae</taxon>
    </lineage>
</organism>
<reference evidence="3" key="1">
    <citation type="journal article" date="2019" name="Int. J. Syst. Evol. Microbiol.">
        <title>The Global Catalogue of Microorganisms (GCM) 10K type strain sequencing project: providing services to taxonomists for standard genome sequencing and annotation.</title>
        <authorList>
            <consortium name="The Broad Institute Genomics Platform"/>
            <consortium name="The Broad Institute Genome Sequencing Center for Infectious Disease"/>
            <person name="Wu L."/>
            <person name="Ma J."/>
        </authorList>
    </citation>
    <scope>NUCLEOTIDE SEQUENCE [LARGE SCALE GENOMIC DNA]</scope>
    <source>
        <strain evidence="3">CCM 8749</strain>
    </source>
</reference>
<dbReference type="PANTHER" id="PTHR33877">
    <property type="entry name" value="SLL1193 PROTEIN"/>
    <property type="match status" value="1"/>
</dbReference>
<dbReference type="InterPro" id="IPR006034">
    <property type="entry name" value="Asparaginase/glutaminase-like"/>
</dbReference>
<evidence type="ECO:0000313" key="3">
    <source>
        <dbReference type="Proteomes" id="UP001596250"/>
    </source>
</evidence>
<dbReference type="InterPro" id="IPR002711">
    <property type="entry name" value="HNH"/>
</dbReference>
<dbReference type="Proteomes" id="UP001596250">
    <property type="component" value="Unassembled WGS sequence"/>
</dbReference>
<dbReference type="InterPro" id="IPR003615">
    <property type="entry name" value="HNH_nuc"/>
</dbReference>
<dbReference type="RefSeq" id="WP_379895655.1">
    <property type="nucleotide sequence ID" value="NZ_CBCSCT010000020.1"/>
</dbReference>
<dbReference type="EMBL" id="JBHSQV010000177">
    <property type="protein sequence ID" value="MFC5988152.1"/>
    <property type="molecule type" value="Genomic_DNA"/>
</dbReference>
<dbReference type="Gene3D" id="1.10.30.50">
    <property type="match status" value="1"/>
</dbReference>
<dbReference type="PIRSF" id="PIRSF001220">
    <property type="entry name" value="L-ASNase_gatD"/>
    <property type="match status" value="1"/>
</dbReference>
<dbReference type="InterPro" id="IPR052892">
    <property type="entry name" value="NA-targeting_endonuclease"/>
</dbReference>
<evidence type="ECO:0000313" key="2">
    <source>
        <dbReference type="EMBL" id="MFC5988152.1"/>
    </source>
</evidence>
<evidence type="ECO:0000259" key="1">
    <source>
        <dbReference type="Pfam" id="PF01844"/>
    </source>
</evidence>
<gene>
    <name evidence="2" type="ORF">ACFPXP_17255</name>
</gene>
<dbReference type="CDD" id="cd00085">
    <property type="entry name" value="HNHc"/>
    <property type="match status" value="1"/>
</dbReference>
<dbReference type="Pfam" id="PF01844">
    <property type="entry name" value="HNH"/>
    <property type="match status" value="1"/>
</dbReference>
<keyword evidence="3" id="KW-1185">Reference proteome</keyword>
<sequence>MWCGNPATTVDHMIPSSKGGSDLPQNLLASCSECNSRRGNRSAFVYFKEKWHSAPSLIKLSYRIMVAYGSAPTSKIKN</sequence>
<keyword evidence="2" id="KW-0255">Endonuclease</keyword>
<dbReference type="PIRSF" id="PIRSF500176">
    <property type="entry name" value="L_ASNase"/>
    <property type="match status" value="1"/>
</dbReference>
<proteinExistence type="predicted"/>
<dbReference type="PANTHER" id="PTHR33877:SF2">
    <property type="entry name" value="OS07G0170200 PROTEIN"/>
    <property type="match status" value="1"/>
</dbReference>
<comment type="caution">
    <text evidence="2">The sequence shown here is derived from an EMBL/GenBank/DDBJ whole genome shotgun (WGS) entry which is preliminary data.</text>
</comment>
<dbReference type="GO" id="GO:0004519">
    <property type="term" value="F:endonuclease activity"/>
    <property type="evidence" value="ECO:0007669"/>
    <property type="project" value="UniProtKB-KW"/>
</dbReference>
<feature type="domain" description="HNH" evidence="1">
    <location>
        <begin position="4"/>
        <end position="41"/>
    </location>
</feature>
<protein>
    <submittedName>
        <fullName evidence="2">HNH endonuclease</fullName>
    </submittedName>
</protein>
<keyword evidence="2" id="KW-0378">Hydrolase</keyword>
<name>A0ABW1ISV9_9BACL</name>
<keyword evidence="2" id="KW-0540">Nuclease</keyword>